<dbReference type="Gene3D" id="3.30.300.30">
    <property type="match status" value="1"/>
</dbReference>
<feature type="domain" description="AMP-dependent synthetase/ligase" evidence="4">
    <location>
        <begin position="14"/>
        <end position="416"/>
    </location>
</feature>
<dbReference type="InterPro" id="IPR020845">
    <property type="entry name" value="AMP-binding_CS"/>
</dbReference>
<dbReference type="Pfam" id="PF00501">
    <property type="entry name" value="AMP-binding"/>
    <property type="match status" value="1"/>
</dbReference>
<keyword evidence="2" id="KW-0067">ATP-binding</keyword>
<evidence type="ECO:0000256" key="1">
    <source>
        <dbReference type="ARBA" id="ARBA00022741"/>
    </source>
</evidence>
<dbReference type="CDD" id="cd05907">
    <property type="entry name" value="VL_LC_FACS_like"/>
    <property type="match status" value="1"/>
</dbReference>
<evidence type="ECO:0000313" key="6">
    <source>
        <dbReference type="Proteomes" id="UP000192707"/>
    </source>
</evidence>
<dbReference type="SUPFAM" id="SSF56801">
    <property type="entry name" value="Acetyl-CoA synthetase-like"/>
    <property type="match status" value="1"/>
</dbReference>
<proteinExistence type="predicted"/>
<comment type="catalytic activity">
    <reaction evidence="3">
        <text>a long-chain fatty acid + ATP + CoA = a long-chain fatty acyl-CoA + AMP + diphosphate</text>
        <dbReference type="Rhea" id="RHEA:15421"/>
        <dbReference type="ChEBI" id="CHEBI:30616"/>
        <dbReference type="ChEBI" id="CHEBI:33019"/>
        <dbReference type="ChEBI" id="CHEBI:57287"/>
        <dbReference type="ChEBI" id="CHEBI:57560"/>
        <dbReference type="ChEBI" id="CHEBI:83139"/>
        <dbReference type="ChEBI" id="CHEBI:456215"/>
        <dbReference type="EC" id="6.2.1.3"/>
    </reaction>
    <physiologicalReaction direction="left-to-right" evidence="3">
        <dbReference type="Rhea" id="RHEA:15422"/>
    </physiologicalReaction>
</comment>
<dbReference type="GO" id="GO:0005524">
    <property type="term" value="F:ATP binding"/>
    <property type="evidence" value="ECO:0007669"/>
    <property type="project" value="UniProtKB-KW"/>
</dbReference>
<name>A0A1W9ZBM9_MYCAI</name>
<evidence type="ECO:0000313" key="5">
    <source>
        <dbReference type="EMBL" id="ORA11440.1"/>
    </source>
</evidence>
<evidence type="ECO:0000256" key="2">
    <source>
        <dbReference type="ARBA" id="ARBA00022840"/>
    </source>
</evidence>
<dbReference type="InterPro" id="IPR045851">
    <property type="entry name" value="AMP-bd_C_sf"/>
</dbReference>
<organism evidence="5 6">
    <name type="scientific">Mycobacterium arosiense ATCC BAA-1401 = DSM 45069</name>
    <dbReference type="NCBI Taxonomy" id="1265311"/>
    <lineage>
        <taxon>Bacteria</taxon>
        <taxon>Bacillati</taxon>
        <taxon>Actinomycetota</taxon>
        <taxon>Actinomycetes</taxon>
        <taxon>Mycobacteriales</taxon>
        <taxon>Mycobacteriaceae</taxon>
        <taxon>Mycobacterium</taxon>
        <taxon>Mycobacterium avium complex (MAC)</taxon>
    </lineage>
</organism>
<gene>
    <name evidence="5" type="ORF">BST14_18580</name>
</gene>
<keyword evidence="6" id="KW-1185">Reference proteome</keyword>
<evidence type="ECO:0000259" key="4">
    <source>
        <dbReference type="Pfam" id="PF00501"/>
    </source>
</evidence>
<reference evidence="5 6" key="1">
    <citation type="submission" date="2016-12" db="EMBL/GenBank/DDBJ databases">
        <title>The new phylogeny of genus Mycobacterium.</title>
        <authorList>
            <person name="Tortoli E."/>
            <person name="Trovato A."/>
            <person name="Cirillo D.M."/>
        </authorList>
    </citation>
    <scope>NUCLEOTIDE SEQUENCE [LARGE SCALE GENOMIC DNA]</scope>
    <source>
        <strain evidence="5 6">DSM 45069</strain>
    </source>
</reference>
<dbReference type="Proteomes" id="UP000192707">
    <property type="component" value="Unassembled WGS sequence"/>
</dbReference>
<sequence>MPTVQNDTTLCAVFNETVGRFPNQVALRDVDATSCYTYQQYRDAIADVASALYGCGVRRGDTVALMFENRPEFHIADAAAMHLGAATCSIYNTSPVRDIAYVISTSGAQIALCESVFAASLRSADADLRIICTEPGVPDTESLAALARPTDFDFDQYWRTVQPDDVLTLIYTSGTTGEPKPVELTHASMLSEILLVADELEFRPGDTVPSALPMAHAAQRWGSHYNALMFGLEVVCIADLAQLASSLVKIQPRIWGSVPRVLEKMVMAVRSRIEAEPNQQVRERLEDAIGAGQRYAAAHEAHRAGSQGPPAPDLVAERARVEPILAEIRQSMGLSNLRWLMVGAAPTAPHIHSYLAGLGLEIVEVWGMSELGAVATINPVGRQRSGTVGVPLRDVDVTLADDGEILVRGPILMRGYRGQPEATAEAFTSDGRLRTGDLGHIDSDGYLSVTGRKKEIIVNAAGKNISPAKVEALLKAESPLIGSAVAIGDARPYLTALIALDPDALIHLAHTHGLNVDDTGDLMRSDIAARVIADAVAAANEHLARVEQIKRYVVVPRFWVPGGEELTPTLKLKRRVINELYRDEIESMYTMAEAGR</sequence>
<dbReference type="Gene3D" id="3.40.50.12780">
    <property type="entry name" value="N-terminal domain of ligase-like"/>
    <property type="match status" value="1"/>
</dbReference>
<dbReference type="PANTHER" id="PTHR43272">
    <property type="entry name" value="LONG-CHAIN-FATTY-ACID--COA LIGASE"/>
    <property type="match status" value="1"/>
</dbReference>
<dbReference type="AlphaFoldDB" id="A0A1W9ZBM9"/>
<comment type="caution">
    <text evidence="5">The sequence shown here is derived from an EMBL/GenBank/DDBJ whole genome shotgun (WGS) entry which is preliminary data.</text>
</comment>
<dbReference type="PANTHER" id="PTHR43272:SF33">
    <property type="entry name" value="AMP-BINDING DOMAIN-CONTAINING PROTEIN-RELATED"/>
    <property type="match status" value="1"/>
</dbReference>
<dbReference type="EMBL" id="MVHG01000053">
    <property type="protein sequence ID" value="ORA11440.1"/>
    <property type="molecule type" value="Genomic_DNA"/>
</dbReference>
<dbReference type="GO" id="GO:0016020">
    <property type="term" value="C:membrane"/>
    <property type="evidence" value="ECO:0007669"/>
    <property type="project" value="TreeGrafter"/>
</dbReference>
<dbReference type="InterPro" id="IPR000873">
    <property type="entry name" value="AMP-dep_synth/lig_dom"/>
</dbReference>
<evidence type="ECO:0000256" key="3">
    <source>
        <dbReference type="ARBA" id="ARBA00024484"/>
    </source>
</evidence>
<dbReference type="GO" id="GO:0004467">
    <property type="term" value="F:long-chain fatty acid-CoA ligase activity"/>
    <property type="evidence" value="ECO:0007669"/>
    <property type="project" value="UniProtKB-EC"/>
</dbReference>
<protein>
    <recommendedName>
        <fullName evidence="4">AMP-dependent synthetase/ligase domain-containing protein</fullName>
    </recommendedName>
</protein>
<accession>A0A1W9ZBM9</accession>
<keyword evidence="1" id="KW-0547">Nucleotide-binding</keyword>
<dbReference type="Pfam" id="PF23562">
    <property type="entry name" value="AMP-binding_C_3"/>
    <property type="match status" value="1"/>
</dbReference>
<dbReference type="InterPro" id="IPR042099">
    <property type="entry name" value="ANL_N_sf"/>
</dbReference>
<dbReference type="PROSITE" id="PS00455">
    <property type="entry name" value="AMP_BINDING"/>
    <property type="match status" value="1"/>
</dbReference>